<gene>
    <name evidence="1" type="ORF">OSB04_002406</name>
</gene>
<protein>
    <submittedName>
        <fullName evidence="1">Uncharacterized protein</fullName>
    </submittedName>
</protein>
<proteinExistence type="predicted"/>
<comment type="caution">
    <text evidence="1">The sequence shown here is derived from an EMBL/GenBank/DDBJ whole genome shotgun (WGS) entry which is preliminary data.</text>
</comment>
<dbReference type="Proteomes" id="UP001172457">
    <property type="component" value="Chromosome 1"/>
</dbReference>
<evidence type="ECO:0000313" key="1">
    <source>
        <dbReference type="EMBL" id="KAJ9566440.1"/>
    </source>
</evidence>
<dbReference type="EMBL" id="JARYMX010000001">
    <property type="protein sequence ID" value="KAJ9566440.1"/>
    <property type="molecule type" value="Genomic_DNA"/>
</dbReference>
<organism evidence="1 2">
    <name type="scientific">Centaurea solstitialis</name>
    <name type="common">yellow star-thistle</name>
    <dbReference type="NCBI Taxonomy" id="347529"/>
    <lineage>
        <taxon>Eukaryota</taxon>
        <taxon>Viridiplantae</taxon>
        <taxon>Streptophyta</taxon>
        <taxon>Embryophyta</taxon>
        <taxon>Tracheophyta</taxon>
        <taxon>Spermatophyta</taxon>
        <taxon>Magnoliopsida</taxon>
        <taxon>eudicotyledons</taxon>
        <taxon>Gunneridae</taxon>
        <taxon>Pentapetalae</taxon>
        <taxon>asterids</taxon>
        <taxon>campanulids</taxon>
        <taxon>Asterales</taxon>
        <taxon>Asteraceae</taxon>
        <taxon>Carduoideae</taxon>
        <taxon>Cardueae</taxon>
        <taxon>Centaureinae</taxon>
        <taxon>Centaurea</taxon>
    </lineage>
</organism>
<keyword evidence="2" id="KW-1185">Reference proteome</keyword>
<evidence type="ECO:0000313" key="2">
    <source>
        <dbReference type="Proteomes" id="UP001172457"/>
    </source>
</evidence>
<name>A0AA38U4N3_9ASTR</name>
<reference evidence="1" key="1">
    <citation type="submission" date="2023-03" db="EMBL/GenBank/DDBJ databases">
        <title>Chromosome-scale reference genome and RAD-based genetic map of yellow starthistle (Centaurea solstitialis) reveal putative structural variation and QTLs associated with invader traits.</title>
        <authorList>
            <person name="Reatini B."/>
            <person name="Cang F.A."/>
            <person name="Jiang Q."/>
            <person name="Mckibben M.T.W."/>
            <person name="Barker M.S."/>
            <person name="Rieseberg L.H."/>
            <person name="Dlugosch K.M."/>
        </authorList>
    </citation>
    <scope>NUCLEOTIDE SEQUENCE</scope>
    <source>
        <strain evidence="1">CAN-66</strain>
        <tissue evidence="1">Leaf</tissue>
    </source>
</reference>
<accession>A0AA38U4N3</accession>
<dbReference type="AlphaFoldDB" id="A0AA38U4N3"/>
<dbReference type="Pfam" id="PF14223">
    <property type="entry name" value="Retrotran_gag_2"/>
    <property type="match status" value="1"/>
</dbReference>
<sequence length="579" mass="64361">MAIIPKDTYFESGSLAKPPRFNIDNFPLWKSKMELVLSGADPQTPYFLEHGPYVPTSIISSVAATTSSPAVPERSFVKLMSNWTDEDKCLVNVDTKARSLIAMSLPDEVFHSISKLKTAKEIWKIHLIRQYEKFIAVIGETLSQTHQRFNCLLIDLKTYDVTYSKSQVVTKFIEALSEYWETYTMCLKMSKDMKTMTLSELYEFNESLALLSKHFKKFGRKGKFGSPSVFLLLTSLKHLLVIRQHLPVLGVRAKVSLPLTADTSEVTCLMAIIEEPESALIAQLEDIPEEEVPKTTSSASALQTVQVSTPSPSDTMTAMDDLSIDLYNALNGKSSAEKVNLDLRTELKEFLRSRLTFSAEDLPFKALYRSMLRSSIAVMKILQKIHLNLFFQRSGLCLFAGTSASDILPSASGTKKSVQSPVPRVKIDLKTKPKEKTQIPPQTKEIGILGPGPVFLKFKTPKGPSKNKTYRNCYHYGQNDHIASKCPHATKAEKSAKVKKGPKANKTAKGKKPFVAESNAMTKERSIPDPVNIETSDVASSSNAMIVYEAAESLVTYIPDVSSFADPSGPNFMWVPKTT</sequence>